<dbReference type="InterPro" id="IPR008160">
    <property type="entry name" value="Collagen"/>
</dbReference>
<dbReference type="AlphaFoldDB" id="A0A9L0R845"/>
<evidence type="ECO:0000313" key="8">
    <source>
        <dbReference type="Proteomes" id="UP000002281"/>
    </source>
</evidence>
<evidence type="ECO:0000256" key="4">
    <source>
        <dbReference type="ARBA" id="ARBA00023119"/>
    </source>
</evidence>
<proteinExistence type="predicted"/>
<dbReference type="Gene3D" id="2.60.120.40">
    <property type="match status" value="1"/>
</dbReference>
<sequence length="832" mass="93898">MSKKRKWDDDYVRYWFTCTTEVDGTQRPQCVLCNSIFSNADLRPSKLSDHFNRQHGGVGGHDLNSLKHMPAHSDQNETLKAFGVASHEDALLQASYQFAYLCAKEKNPHTIAEKLVKPCALEIAQIVLGPDAQKKLQQVPLSDDVIHSRIDEMSQDILQQVLEDIKASPLKVGVQLAETTDMDDCSQLMAFVRYVKEREIIEEFLFCEPLQLTMKGIDVFNLFRDFFWKHKIALDVCGSVCTDGASSMLGENSEFVACVKKEVPHIVITHCLLNPHELVTKTLPAKLRDALFTVVRVVNFIKGRAPNHRVFQAFFEEIGIEYSVLLFHTEMRWLSRGQILTHVFEMYEEIDQFLHHQSSNLVDGFENKEFKIHLAYLADLFKHLNELSASMQRTGMNTVSAREKLSAFVRKFPFWLKRIEKRNFTNFPFLEEIIVSDNEAVCIATDITLHLQQLSNFFHGYFSIGDLDEASKWILDPFLFNLDFVDDGYLMKNDLAELRASGQILMEFETMKLEDFWCAQFTAFPNLAKTALEILIPFATTYLCELGFSSLLHFKTKSRSCFNMSDDIRVAISKKVPRFSDIIEQKLQLQQKSLYHIWNSSCNWSHRLIKLTVIHSPSPDPSTCTEQTGPPGRTGNRGKPGPKGKAGAIGRAGPRGPKGVSGAPGKHGTPGKKGPKGRKGEPGLPGPCSCGSGRAKSAFSVAVTKSYPRERLPIKFDKILMNEGGHYNASSGKFVCGVPGIYYFSYDITLANKHLAIGLVHNGQYRIRTFDANTGNHDVASGSTILALKQGDEVWLQIFYSEQNGLFYDPYWTDSLFTGFLIYADQDNPNEL</sequence>
<keyword evidence="4" id="KW-0176">Collagen</keyword>
<dbReference type="Pfam" id="PF00386">
    <property type="entry name" value="C1q"/>
    <property type="match status" value="1"/>
</dbReference>
<accession>A0A9L0R845</accession>
<feature type="compositionally biased region" description="Low complexity" evidence="5">
    <location>
        <begin position="629"/>
        <end position="667"/>
    </location>
</feature>
<dbReference type="PANTHER" id="PTHR45913:SF19">
    <property type="entry name" value="LOW QUALITY PROTEIN: ZINC FINGER BED DOMAIN-CONTAINING PROTEIN 5-LIKE"/>
    <property type="match status" value="1"/>
</dbReference>
<evidence type="ECO:0000313" key="7">
    <source>
        <dbReference type="Ensembl" id="ENSECAP00000058640.1"/>
    </source>
</evidence>
<keyword evidence="3" id="KW-0732">Signal</keyword>
<dbReference type="Proteomes" id="UP000002281">
    <property type="component" value="Chromosome 14"/>
</dbReference>
<evidence type="ECO:0000256" key="3">
    <source>
        <dbReference type="ARBA" id="ARBA00022729"/>
    </source>
</evidence>
<dbReference type="Ensembl" id="ENSECAT00000081460.1">
    <property type="protein sequence ID" value="ENSECAP00000058640.1"/>
    <property type="gene ID" value="ENSECAG00000004167.3"/>
</dbReference>
<dbReference type="InterPro" id="IPR001073">
    <property type="entry name" value="C1q_dom"/>
</dbReference>
<feature type="domain" description="C1q" evidence="6">
    <location>
        <begin position="692"/>
        <end position="828"/>
    </location>
</feature>
<dbReference type="PANTHER" id="PTHR45913">
    <property type="entry name" value="EPM2A-INTERACTING PROTEIN 1"/>
    <property type="match status" value="1"/>
</dbReference>
<dbReference type="PRINTS" id="PR00007">
    <property type="entry name" value="COMPLEMNTC1Q"/>
</dbReference>
<keyword evidence="8" id="KW-1185">Reference proteome</keyword>
<reference evidence="7" key="2">
    <citation type="submission" date="2025-08" db="UniProtKB">
        <authorList>
            <consortium name="Ensembl"/>
        </authorList>
    </citation>
    <scope>IDENTIFICATION</scope>
    <source>
        <strain evidence="7">Thoroughbred</strain>
    </source>
</reference>
<dbReference type="GeneTree" id="ENSGT00940000163112"/>
<dbReference type="SUPFAM" id="SSF49842">
    <property type="entry name" value="TNF-like"/>
    <property type="match status" value="1"/>
</dbReference>
<dbReference type="SMART" id="SM00110">
    <property type="entry name" value="C1Q"/>
    <property type="match status" value="1"/>
</dbReference>
<dbReference type="Pfam" id="PF01391">
    <property type="entry name" value="Collagen"/>
    <property type="match status" value="1"/>
</dbReference>
<dbReference type="GO" id="GO:0005654">
    <property type="term" value="C:nucleoplasm"/>
    <property type="evidence" value="ECO:0007669"/>
    <property type="project" value="Ensembl"/>
</dbReference>
<dbReference type="GO" id="GO:0005581">
    <property type="term" value="C:collagen trimer"/>
    <property type="evidence" value="ECO:0007669"/>
    <property type="project" value="UniProtKB-KW"/>
</dbReference>
<evidence type="ECO:0000256" key="2">
    <source>
        <dbReference type="ARBA" id="ARBA00022525"/>
    </source>
</evidence>
<dbReference type="GO" id="GO:0005576">
    <property type="term" value="C:extracellular region"/>
    <property type="evidence" value="ECO:0007669"/>
    <property type="project" value="UniProtKB-SubCell"/>
</dbReference>
<reference evidence="7 8" key="1">
    <citation type="journal article" date="2009" name="Science">
        <title>Genome sequence, comparative analysis, and population genetics of the domestic horse.</title>
        <authorList>
            <consortium name="Broad Institute Genome Sequencing Platform"/>
            <consortium name="Broad Institute Whole Genome Assembly Team"/>
            <person name="Wade C.M."/>
            <person name="Giulotto E."/>
            <person name="Sigurdsson S."/>
            <person name="Zoli M."/>
            <person name="Gnerre S."/>
            <person name="Imsland F."/>
            <person name="Lear T.L."/>
            <person name="Adelson D.L."/>
            <person name="Bailey E."/>
            <person name="Bellone R.R."/>
            <person name="Bloecker H."/>
            <person name="Distl O."/>
            <person name="Edgar R.C."/>
            <person name="Garber M."/>
            <person name="Leeb T."/>
            <person name="Mauceli E."/>
            <person name="MacLeod J.N."/>
            <person name="Penedo M.C.T."/>
            <person name="Raison J.M."/>
            <person name="Sharpe T."/>
            <person name="Vogel J."/>
            <person name="Andersson L."/>
            <person name="Antczak D.F."/>
            <person name="Biagi T."/>
            <person name="Binns M.M."/>
            <person name="Chowdhary B.P."/>
            <person name="Coleman S.J."/>
            <person name="Della Valle G."/>
            <person name="Fryc S."/>
            <person name="Guerin G."/>
            <person name="Hasegawa T."/>
            <person name="Hill E.W."/>
            <person name="Jurka J."/>
            <person name="Kiialainen A."/>
            <person name="Lindgren G."/>
            <person name="Liu J."/>
            <person name="Magnani E."/>
            <person name="Mickelson J.R."/>
            <person name="Murray J."/>
            <person name="Nergadze S.G."/>
            <person name="Onofrio R."/>
            <person name="Pedroni S."/>
            <person name="Piras M.F."/>
            <person name="Raudsepp T."/>
            <person name="Rocchi M."/>
            <person name="Roeed K.H."/>
            <person name="Ryder O.A."/>
            <person name="Searle S."/>
            <person name="Skow L."/>
            <person name="Swinburne J.E."/>
            <person name="Syvaenen A.C."/>
            <person name="Tozaki T."/>
            <person name="Valberg S.J."/>
            <person name="Vaudin M."/>
            <person name="White J.R."/>
            <person name="Zody M.C."/>
            <person name="Lander E.S."/>
            <person name="Lindblad-Toh K."/>
        </authorList>
    </citation>
    <scope>NUCLEOTIDE SEQUENCE [LARGE SCALE GENOMIC DNA]</scope>
    <source>
        <strain evidence="7 8">Thoroughbred</strain>
    </source>
</reference>
<dbReference type="FunFam" id="2.60.120.40:FF:000001">
    <property type="entry name" value="Complement C1q B chain"/>
    <property type="match status" value="1"/>
</dbReference>
<organism evidence="7 8">
    <name type="scientific">Equus caballus</name>
    <name type="common">Horse</name>
    <dbReference type="NCBI Taxonomy" id="9796"/>
    <lineage>
        <taxon>Eukaryota</taxon>
        <taxon>Metazoa</taxon>
        <taxon>Chordata</taxon>
        <taxon>Craniata</taxon>
        <taxon>Vertebrata</taxon>
        <taxon>Euteleostomi</taxon>
        <taxon>Mammalia</taxon>
        <taxon>Eutheria</taxon>
        <taxon>Laurasiatheria</taxon>
        <taxon>Perissodactyla</taxon>
        <taxon>Equidae</taxon>
        <taxon>Equus</taxon>
    </lineage>
</organism>
<protein>
    <submittedName>
        <fullName evidence="7">Family with sequence similarity 200 member C</fullName>
    </submittedName>
</protein>
<comment type="subcellular location">
    <subcellularLocation>
        <location evidence="1">Secreted</location>
    </subcellularLocation>
</comment>
<evidence type="ECO:0000259" key="6">
    <source>
        <dbReference type="PROSITE" id="PS50871"/>
    </source>
</evidence>
<evidence type="ECO:0000256" key="5">
    <source>
        <dbReference type="SAM" id="MobiDB-lite"/>
    </source>
</evidence>
<reference evidence="7" key="3">
    <citation type="submission" date="2025-09" db="UniProtKB">
        <authorList>
            <consortium name="Ensembl"/>
        </authorList>
    </citation>
    <scope>IDENTIFICATION</scope>
    <source>
        <strain evidence="7">Thoroughbred</strain>
    </source>
</reference>
<dbReference type="InterPro" id="IPR008983">
    <property type="entry name" value="Tumour_necrosis_fac-like_dom"/>
</dbReference>
<evidence type="ECO:0000256" key="1">
    <source>
        <dbReference type="ARBA" id="ARBA00004613"/>
    </source>
</evidence>
<name>A0A9L0R845_HORSE</name>
<gene>
    <name evidence="7" type="primary">FAM200C</name>
</gene>
<keyword evidence="2" id="KW-0964">Secreted</keyword>
<dbReference type="PROSITE" id="PS50871">
    <property type="entry name" value="C1Q"/>
    <property type="match status" value="1"/>
</dbReference>
<feature type="region of interest" description="Disordered" evidence="5">
    <location>
        <begin position="618"/>
        <end position="694"/>
    </location>
</feature>